<dbReference type="PANTHER" id="PTHR42756:SF1">
    <property type="entry name" value="TRANSCRIPTIONAL REPRESSOR OF EMRAB OPERON"/>
    <property type="match status" value="1"/>
</dbReference>
<evidence type="ECO:0000256" key="3">
    <source>
        <dbReference type="ARBA" id="ARBA00023163"/>
    </source>
</evidence>
<accession>A0A2S2D029</accession>
<dbReference type="SMART" id="SM00347">
    <property type="entry name" value="HTH_MARR"/>
    <property type="match status" value="1"/>
</dbReference>
<gene>
    <name evidence="5" type="ORF">DEW08_29470</name>
</gene>
<dbReference type="RefSeq" id="WP_109334096.1">
    <property type="nucleotide sequence ID" value="NZ_CP029358.1"/>
</dbReference>
<evidence type="ECO:0000259" key="4">
    <source>
        <dbReference type="PROSITE" id="PS50995"/>
    </source>
</evidence>
<evidence type="ECO:0000313" key="6">
    <source>
        <dbReference type="Proteomes" id="UP000245629"/>
    </source>
</evidence>
<dbReference type="Gene3D" id="1.10.10.10">
    <property type="entry name" value="Winged helix-like DNA-binding domain superfamily/Winged helix DNA-binding domain"/>
    <property type="match status" value="1"/>
</dbReference>
<reference evidence="6" key="1">
    <citation type="submission" date="2018-05" db="EMBL/GenBank/DDBJ databases">
        <title>Azospirillum thermophila sp. nov., a novel isolated from hot spring.</title>
        <authorList>
            <person name="Zhao Z."/>
        </authorList>
    </citation>
    <scope>NUCLEOTIDE SEQUENCE [LARGE SCALE GENOMIC DNA]</scope>
    <source>
        <strain evidence="6">CFH 70021</strain>
        <plasmid evidence="6">unnamed3</plasmid>
    </source>
</reference>
<dbReference type="GO" id="GO:0003677">
    <property type="term" value="F:DNA binding"/>
    <property type="evidence" value="ECO:0007669"/>
    <property type="project" value="UniProtKB-KW"/>
</dbReference>
<dbReference type="SUPFAM" id="SSF46785">
    <property type="entry name" value="Winged helix' DNA-binding domain"/>
    <property type="match status" value="1"/>
</dbReference>
<dbReference type="Pfam" id="PF12802">
    <property type="entry name" value="MarR_2"/>
    <property type="match status" value="1"/>
</dbReference>
<feature type="domain" description="HTH marR-type" evidence="4">
    <location>
        <begin position="30"/>
        <end position="162"/>
    </location>
</feature>
<evidence type="ECO:0000313" key="5">
    <source>
        <dbReference type="EMBL" id="AWK90114.1"/>
    </source>
</evidence>
<organism evidence="5 6">
    <name type="scientific">Azospirillum thermophilum</name>
    <dbReference type="NCBI Taxonomy" id="2202148"/>
    <lineage>
        <taxon>Bacteria</taxon>
        <taxon>Pseudomonadati</taxon>
        <taxon>Pseudomonadota</taxon>
        <taxon>Alphaproteobacteria</taxon>
        <taxon>Rhodospirillales</taxon>
        <taxon>Azospirillaceae</taxon>
        <taxon>Azospirillum</taxon>
    </lineage>
</organism>
<proteinExistence type="predicted"/>
<name>A0A2S2D029_9PROT</name>
<keyword evidence="3" id="KW-0804">Transcription</keyword>
<dbReference type="EMBL" id="CP029358">
    <property type="protein sequence ID" value="AWK90114.1"/>
    <property type="molecule type" value="Genomic_DNA"/>
</dbReference>
<keyword evidence="1" id="KW-0805">Transcription regulation</keyword>
<dbReference type="PANTHER" id="PTHR42756">
    <property type="entry name" value="TRANSCRIPTIONAL REGULATOR, MARR"/>
    <property type="match status" value="1"/>
</dbReference>
<dbReference type="InterPro" id="IPR000835">
    <property type="entry name" value="HTH_MarR-typ"/>
</dbReference>
<dbReference type="PROSITE" id="PS50995">
    <property type="entry name" value="HTH_MARR_2"/>
    <property type="match status" value="1"/>
</dbReference>
<evidence type="ECO:0000256" key="2">
    <source>
        <dbReference type="ARBA" id="ARBA00023125"/>
    </source>
</evidence>
<dbReference type="PRINTS" id="PR00598">
    <property type="entry name" value="HTHMARR"/>
</dbReference>
<keyword evidence="5" id="KW-0614">Plasmid</keyword>
<dbReference type="GO" id="GO:0003700">
    <property type="term" value="F:DNA-binding transcription factor activity"/>
    <property type="evidence" value="ECO:0007669"/>
    <property type="project" value="InterPro"/>
</dbReference>
<sequence>MAAGRYVDGVLGRSLGGTTERPSLGEIGLNHFGPYLINRITARWNAVLAEELKAFDLNTSMMRTLGVLSISSSSTINELALLTLTEQSTMSRMLDSMESQGLIERRQREDDMRVRQIHITEKGRGLFERFWPIMYGKYCRMLDGISEAEYEAFVATAHRMLRNLYPQEG</sequence>
<geneLocation type="plasmid" evidence="5 6">
    <name>unnamed3</name>
</geneLocation>
<dbReference type="InterPro" id="IPR036390">
    <property type="entry name" value="WH_DNA-bd_sf"/>
</dbReference>
<dbReference type="AlphaFoldDB" id="A0A2S2D029"/>
<keyword evidence="2" id="KW-0238">DNA-binding</keyword>
<dbReference type="OrthoDB" id="7559832at2"/>
<dbReference type="Proteomes" id="UP000245629">
    <property type="component" value="Plasmid unnamed3"/>
</dbReference>
<keyword evidence="6" id="KW-1185">Reference proteome</keyword>
<protein>
    <submittedName>
        <fullName evidence="5">MarR family transcriptional regulator</fullName>
    </submittedName>
</protein>
<dbReference type="KEGG" id="azz:DEW08_29470"/>
<dbReference type="InterPro" id="IPR036388">
    <property type="entry name" value="WH-like_DNA-bd_sf"/>
</dbReference>
<evidence type="ECO:0000256" key="1">
    <source>
        <dbReference type="ARBA" id="ARBA00023015"/>
    </source>
</evidence>